<organism evidence="1">
    <name type="scientific">viral metagenome</name>
    <dbReference type="NCBI Taxonomy" id="1070528"/>
    <lineage>
        <taxon>unclassified sequences</taxon>
        <taxon>metagenomes</taxon>
        <taxon>organismal metagenomes</taxon>
    </lineage>
</organism>
<dbReference type="AlphaFoldDB" id="A0A6M3LBX5"/>
<gene>
    <name evidence="1" type="ORF">MM415B03215_0006</name>
</gene>
<evidence type="ECO:0000313" key="1">
    <source>
        <dbReference type="EMBL" id="QJA91993.1"/>
    </source>
</evidence>
<reference evidence="1" key="1">
    <citation type="submission" date="2020-03" db="EMBL/GenBank/DDBJ databases">
        <title>The deep terrestrial virosphere.</title>
        <authorList>
            <person name="Holmfeldt K."/>
            <person name="Nilsson E."/>
            <person name="Simone D."/>
            <person name="Lopez-Fernandez M."/>
            <person name="Wu X."/>
            <person name="de Brujin I."/>
            <person name="Lundin D."/>
            <person name="Andersson A."/>
            <person name="Bertilsson S."/>
            <person name="Dopson M."/>
        </authorList>
    </citation>
    <scope>NUCLEOTIDE SEQUENCE</scope>
    <source>
        <strain evidence="1">MM415B03215</strain>
    </source>
</reference>
<accession>A0A6M3LBX5</accession>
<name>A0A6M3LBX5_9ZZZZ</name>
<sequence length="236" mass="26335">MLKAIYTNKTDYSETKTWEVQVVSFLLHSPQDLSRQHGTLAQQPCGVCVFEDGHIEVVPVKRLKVVFQPAAEQTWMDTDFASAAHKHAGVQWYDPAPATATQVQDNDEPPICATVSSVEDISLTSRVPGTFNVISTREAFRKGVQWAHDNVLLMDSPTLADAVTEAAKAAYPDDRWERHTVETGRKSGTTHQDVWPAGEGWEIAVDRGRVGTPSAGWERFDNHEELYFRRRATGEA</sequence>
<dbReference type="EMBL" id="MT143029">
    <property type="protein sequence ID" value="QJA91993.1"/>
    <property type="molecule type" value="Genomic_DNA"/>
</dbReference>
<proteinExistence type="predicted"/>
<protein>
    <submittedName>
        <fullName evidence="1">Uncharacterized protein</fullName>
    </submittedName>
</protein>